<dbReference type="Proteomes" id="UP000481861">
    <property type="component" value="Unassembled WGS sequence"/>
</dbReference>
<comment type="caution">
    <text evidence="2">The sequence shown here is derived from an EMBL/GenBank/DDBJ whole genome shotgun (WGS) entry which is preliminary data.</text>
</comment>
<keyword evidence="3" id="KW-1185">Reference proteome</keyword>
<protein>
    <submittedName>
        <fullName evidence="2">Uncharacterized protein</fullName>
    </submittedName>
</protein>
<accession>A0A7C8MFT9</accession>
<proteinExistence type="predicted"/>
<reference evidence="2 3" key="1">
    <citation type="submission" date="2020-01" db="EMBL/GenBank/DDBJ databases">
        <authorList>
            <consortium name="DOE Joint Genome Institute"/>
            <person name="Haridas S."/>
            <person name="Albert R."/>
            <person name="Binder M."/>
            <person name="Bloem J."/>
            <person name="Labutti K."/>
            <person name="Salamov A."/>
            <person name="Andreopoulos B."/>
            <person name="Baker S.E."/>
            <person name="Barry K."/>
            <person name="Bills G."/>
            <person name="Bluhm B.H."/>
            <person name="Cannon C."/>
            <person name="Castanera R."/>
            <person name="Culley D.E."/>
            <person name="Daum C."/>
            <person name="Ezra D."/>
            <person name="Gonzalez J.B."/>
            <person name="Henrissat B."/>
            <person name="Kuo A."/>
            <person name="Liang C."/>
            <person name="Lipzen A."/>
            <person name="Lutzoni F."/>
            <person name="Magnuson J."/>
            <person name="Mondo S."/>
            <person name="Nolan M."/>
            <person name="Ohm R."/>
            <person name="Pangilinan J."/>
            <person name="Park H.-J.H."/>
            <person name="Ramirez L."/>
            <person name="Alfaro M."/>
            <person name="Sun H."/>
            <person name="Tritt A."/>
            <person name="Yoshinaga Y."/>
            <person name="Zwiers L.-H.L."/>
            <person name="Turgeon B.G."/>
            <person name="Goodwin S.B."/>
            <person name="Spatafora J.W."/>
            <person name="Crous P.W."/>
            <person name="Grigoriev I.V."/>
        </authorList>
    </citation>
    <scope>NUCLEOTIDE SEQUENCE [LARGE SCALE GENOMIC DNA]</scope>
    <source>
        <strain evidence="2 3">CBS 611.86</strain>
    </source>
</reference>
<dbReference type="AlphaFoldDB" id="A0A7C8MFT9"/>
<evidence type="ECO:0000313" key="2">
    <source>
        <dbReference type="EMBL" id="KAF2876539.1"/>
    </source>
</evidence>
<organism evidence="2 3">
    <name type="scientific">Massariosphaeria phaeospora</name>
    <dbReference type="NCBI Taxonomy" id="100035"/>
    <lineage>
        <taxon>Eukaryota</taxon>
        <taxon>Fungi</taxon>
        <taxon>Dikarya</taxon>
        <taxon>Ascomycota</taxon>
        <taxon>Pezizomycotina</taxon>
        <taxon>Dothideomycetes</taxon>
        <taxon>Pleosporomycetidae</taxon>
        <taxon>Pleosporales</taxon>
        <taxon>Pleosporales incertae sedis</taxon>
        <taxon>Massariosphaeria</taxon>
    </lineage>
</organism>
<dbReference type="OrthoDB" id="5282002at2759"/>
<gene>
    <name evidence="2" type="ORF">BDV95DRAFT_602520</name>
</gene>
<name>A0A7C8MFT9_9PLEO</name>
<evidence type="ECO:0000256" key="1">
    <source>
        <dbReference type="SAM" id="MobiDB-lite"/>
    </source>
</evidence>
<evidence type="ECO:0000313" key="3">
    <source>
        <dbReference type="Proteomes" id="UP000481861"/>
    </source>
</evidence>
<dbReference type="EMBL" id="JAADJZ010000003">
    <property type="protein sequence ID" value="KAF2876539.1"/>
    <property type="molecule type" value="Genomic_DNA"/>
</dbReference>
<feature type="region of interest" description="Disordered" evidence="1">
    <location>
        <begin position="64"/>
        <end position="90"/>
    </location>
</feature>
<sequence>MSIPLPPSAIGRLPEIRAANLNLITAFESHPIFTSQASRRQGKIYFMWDFAMRTETMFQSILPNLPSSATTRPNPNPPPATLNEEQKEEARGDVVGRCMLLWTMITDTTGKTGMMFGEVPGQGVELGDEVQRAAATVTDVIFEREGQPAAGPISA</sequence>